<evidence type="ECO:0000259" key="6">
    <source>
        <dbReference type="PROSITE" id="PS51519"/>
    </source>
</evidence>
<evidence type="ECO:0000256" key="2">
    <source>
        <dbReference type="ARBA" id="ARBA00023125"/>
    </source>
</evidence>
<keyword evidence="4" id="KW-0539">Nucleus</keyword>
<keyword evidence="2" id="KW-0238">DNA-binding</keyword>
<sequence length="157" mass="17727">MTKVASAVPRPNSITISTRRNNGKPNPTVEIKREDIMQLQQLKQVDAATKLGISLTALKKACRRLGFDKWPYCRIRSWSKYDCSDLMKIDHHDDSDSMSGRQDLMAIEQRNQALVGLIGEGKQQQFFLQWRIGLDADLLNEALDHVEQSACTGRSPA</sequence>
<dbReference type="EMBL" id="JH993091">
    <property type="protein sequence ID" value="EKX35411.1"/>
    <property type="molecule type" value="Genomic_DNA"/>
</dbReference>
<accession>L1IGM6</accession>
<reference evidence="9" key="2">
    <citation type="submission" date="2012-11" db="EMBL/GenBank/DDBJ databases">
        <authorList>
            <person name="Kuo A."/>
            <person name="Curtis B.A."/>
            <person name="Tanifuji G."/>
            <person name="Burki F."/>
            <person name="Gruber A."/>
            <person name="Irimia M."/>
            <person name="Maruyama S."/>
            <person name="Arias M.C."/>
            <person name="Ball S.G."/>
            <person name="Gile G.H."/>
            <person name="Hirakawa Y."/>
            <person name="Hopkins J.F."/>
            <person name="Rensing S.A."/>
            <person name="Schmutz J."/>
            <person name="Symeonidi A."/>
            <person name="Elias M."/>
            <person name="Eveleigh R.J."/>
            <person name="Herman E.K."/>
            <person name="Klute M.J."/>
            <person name="Nakayama T."/>
            <person name="Obornik M."/>
            <person name="Reyes-Prieto A."/>
            <person name="Armbrust E.V."/>
            <person name="Aves S.J."/>
            <person name="Beiko R.G."/>
            <person name="Coutinho P."/>
            <person name="Dacks J.B."/>
            <person name="Durnford D.G."/>
            <person name="Fast N.M."/>
            <person name="Green B.R."/>
            <person name="Grisdale C."/>
            <person name="Hempe F."/>
            <person name="Henrissat B."/>
            <person name="Hoppner M.P."/>
            <person name="Ishida K.-I."/>
            <person name="Kim E."/>
            <person name="Koreny L."/>
            <person name="Kroth P.G."/>
            <person name="Liu Y."/>
            <person name="Malik S.-B."/>
            <person name="Maier U.G."/>
            <person name="McRose D."/>
            <person name="Mock T."/>
            <person name="Neilson J.A."/>
            <person name="Onodera N.T."/>
            <person name="Poole A.M."/>
            <person name="Pritham E.J."/>
            <person name="Richards T.A."/>
            <person name="Rocap G."/>
            <person name="Roy S.W."/>
            <person name="Sarai C."/>
            <person name="Schaack S."/>
            <person name="Shirato S."/>
            <person name="Slamovits C.H."/>
            <person name="Spencer D.F."/>
            <person name="Suzuki S."/>
            <person name="Worden A.Z."/>
            <person name="Zauner S."/>
            <person name="Barry K."/>
            <person name="Bell C."/>
            <person name="Bharti A.K."/>
            <person name="Crow J.A."/>
            <person name="Grimwood J."/>
            <person name="Kramer R."/>
            <person name="Lindquist E."/>
            <person name="Lucas S."/>
            <person name="Salamov A."/>
            <person name="McFadden G.I."/>
            <person name="Lane C.E."/>
            <person name="Keeling P.J."/>
            <person name="Gray M.W."/>
            <person name="Grigoriev I.V."/>
            <person name="Archibald J.M."/>
        </authorList>
    </citation>
    <scope>NUCLEOTIDE SEQUENCE</scope>
    <source>
        <strain evidence="9">CCMP2712</strain>
    </source>
</reference>
<dbReference type="Pfam" id="PF02042">
    <property type="entry name" value="RWP-RK"/>
    <property type="match status" value="1"/>
</dbReference>
<dbReference type="RefSeq" id="XP_005822391.1">
    <property type="nucleotide sequence ID" value="XM_005822334.1"/>
</dbReference>
<protein>
    <recommendedName>
        <fullName evidence="6">RWP-RK domain-containing protein</fullName>
    </recommendedName>
</protein>
<dbReference type="PROSITE" id="PS51519">
    <property type="entry name" value="RWP_RK"/>
    <property type="match status" value="1"/>
</dbReference>
<feature type="compositionally biased region" description="Polar residues" evidence="5">
    <location>
        <begin position="12"/>
        <end position="25"/>
    </location>
</feature>
<evidence type="ECO:0000256" key="5">
    <source>
        <dbReference type="SAM" id="MobiDB-lite"/>
    </source>
</evidence>
<dbReference type="KEGG" id="gtt:GUITHDRAFT_118429"/>
<dbReference type="HOGENOM" id="CLU_092984_4_1_1"/>
<dbReference type="PaxDb" id="55529-EKX35411"/>
<feature type="region of interest" description="Disordered" evidence="5">
    <location>
        <begin position="1"/>
        <end position="27"/>
    </location>
</feature>
<organism evidence="7">
    <name type="scientific">Guillardia theta (strain CCMP2712)</name>
    <name type="common">Cryptophyte</name>
    <dbReference type="NCBI Taxonomy" id="905079"/>
    <lineage>
        <taxon>Eukaryota</taxon>
        <taxon>Cryptophyceae</taxon>
        <taxon>Pyrenomonadales</taxon>
        <taxon>Geminigeraceae</taxon>
        <taxon>Guillardia</taxon>
    </lineage>
</organism>
<reference evidence="7 9" key="1">
    <citation type="journal article" date="2012" name="Nature">
        <title>Algal genomes reveal evolutionary mosaicism and the fate of nucleomorphs.</title>
        <authorList>
            <consortium name="DOE Joint Genome Institute"/>
            <person name="Curtis B.A."/>
            <person name="Tanifuji G."/>
            <person name="Burki F."/>
            <person name="Gruber A."/>
            <person name="Irimia M."/>
            <person name="Maruyama S."/>
            <person name="Arias M.C."/>
            <person name="Ball S.G."/>
            <person name="Gile G.H."/>
            <person name="Hirakawa Y."/>
            <person name="Hopkins J.F."/>
            <person name="Kuo A."/>
            <person name="Rensing S.A."/>
            <person name="Schmutz J."/>
            <person name="Symeonidi A."/>
            <person name="Elias M."/>
            <person name="Eveleigh R.J."/>
            <person name="Herman E.K."/>
            <person name="Klute M.J."/>
            <person name="Nakayama T."/>
            <person name="Obornik M."/>
            <person name="Reyes-Prieto A."/>
            <person name="Armbrust E.V."/>
            <person name="Aves S.J."/>
            <person name="Beiko R.G."/>
            <person name="Coutinho P."/>
            <person name="Dacks J.B."/>
            <person name="Durnford D.G."/>
            <person name="Fast N.M."/>
            <person name="Green B.R."/>
            <person name="Grisdale C.J."/>
            <person name="Hempel F."/>
            <person name="Henrissat B."/>
            <person name="Hoppner M.P."/>
            <person name="Ishida K."/>
            <person name="Kim E."/>
            <person name="Koreny L."/>
            <person name="Kroth P.G."/>
            <person name="Liu Y."/>
            <person name="Malik S.B."/>
            <person name="Maier U.G."/>
            <person name="McRose D."/>
            <person name="Mock T."/>
            <person name="Neilson J.A."/>
            <person name="Onodera N.T."/>
            <person name="Poole A.M."/>
            <person name="Pritham E.J."/>
            <person name="Richards T.A."/>
            <person name="Rocap G."/>
            <person name="Roy S.W."/>
            <person name="Sarai C."/>
            <person name="Schaack S."/>
            <person name="Shirato S."/>
            <person name="Slamovits C.H."/>
            <person name="Spencer D.F."/>
            <person name="Suzuki S."/>
            <person name="Worden A.Z."/>
            <person name="Zauner S."/>
            <person name="Barry K."/>
            <person name="Bell C."/>
            <person name="Bharti A.K."/>
            <person name="Crow J.A."/>
            <person name="Grimwood J."/>
            <person name="Kramer R."/>
            <person name="Lindquist E."/>
            <person name="Lucas S."/>
            <person name="Salamov A."/>
            <person name="McFadden G.I."/>
            <person name="Lane C.E."/>
            <person name="Keeling P.J."/>
            <person name="Gray M.W."/>
            <person name="Grigoriev I.V."/>
            <person name="Archibald J.M."/>
        </authorList>
    </citation>
    <scope>NUCLEOTIDE SEQUENCE</scope>
    <source>
        <strain evidence="7 9">CCMP2712</strain>
    </source>
</reference>
<evidence type="ECO:0000313" key="9">
    <source>
        <dbReference type="Proteomes" id="UP000011087"/>
    </source>
</evidence>
<dbReference type="AlphaFoldDB" id="L1IGM6"/>
<evidence type="ECO:0000313" key="8">
    <source>
        <dbReference type="EnsemblProtists" id="EKX35411"/>
    </source>
</evidence>
<proteinExistence type="predicted"/>
<dbReference type="GO" id="GO:0003677">
    <property type="term" value="F:DNA binding"/>
    <property type="evidence" value="ECO:0007669"/>
    <property type="project" value="UniProtKB-KW"/>
</dbReference>
<evidence type="ECO:0000313" key="7">
    <source>
        <dbReference type="EMBL" id="EKX35411.1"/>
    </source>
</evidence>
<evidence type="ECO:0000256" key="1">
    <source>
        <dbReference type="ARBA" id="ARBA00023015"/>
    </source>
</evidence>
<keyword evidence="1" id="KW-0805">Transcription regulation</keyword>
<dbReference type="GeneID" id="17292138"/>
<name>L1IGM6_GUITC</name>
<gene>
    <name evidence="7" type="ORF">GUITHDRAFT_118429</name>
</gene>
<reference evidence="8" key="3">
    <citation type="submission" date="2015-06" db="UniProtKB">
        <authorList>
            <consortium name="EnsemblProtists"/>
        </authorList>
    </citation>
    <scope>IDENTIFICATION</scope>
</reference>
<feature type="domain" description="RWP-RK" evidence="6">
    <location>
        <begin position="13"/>
        <end position="101"/>
    </location>
</feature>
<dbReference type="OrthoDB" id="1747617at2759"/>
<dbReference type="InterPro" id="IPR003035">
    <property type="entry name" value="RWP-RK_dom"/>
</dbReference>
<dbReference type="Proteomes" id="UP000011087">
    <property type="component" value="Unassembled WGS sequence"/>
</dbReference>
<keyword evidence="9" id="KW-1185">Reference proteome</keyword>
<dbReference type="EnsemblProtists" id="EKX35411">
    <property type="protein sequence ID" value="EKX35411"/>
    <property type="gene ID" value="GUITHDRAFT_118429"/>
</dbReference>
<evidence type="ECO:0000256" key="4">
    <source>
        <dbReference type="ARBA" id="ARBA00023242"/>
    </source>
</evidence>
<keyword evidence="3" id="KW-0804">Transcription</keyword>
<evidence type="ECO:0000256" key="3">
    <source>
        <dbReference type="ARBA" id="ARBA00023163"/>
    </source>
</evidence>